<dbReference type="InterPro" id="IPR000014">
    <property type="entry name" value="PAS"/>
</dbReference>
<dbReference type="PROSITE" id="PS50113">
    <property type="entry name" value="PAC"/>
    <property type="match status" value="1"/>
</dbReference>
<organism evidence="5 6">
    <name type="scientific">Marinobacterium nitratireducens</name>
    <dbReference type="NCBI Taxonomy" id="518897"/>
    <lineage>
        <taxon>Bacteria</taxon>
        <taxon>Pseudomonadati</taxon>
        <taxon>Pseudomonadota</taxon>
        <taxon>Gammaproteobacteria</taxon>
        <taxon>Oceanospirillales</taxon>
        <taxon>Oceanospirillaceae</taxon>
        <taxon>Marinobacterium</taxon>
    </lineage>
</organism>
<keyword evidence="2" id="KW-0175">Coiled coil</keyword>
<dbReference type="InterPro" id="IPR013655">
    <property type="entry name" value="PAS_fold_3"/>
</dbReference>
<dbReference type="SMART" id="SM00086">
    <property type="entry name" value="PAC"/>
    <property type="match status" value="1"/>
</dbReference>
<name>A0A917ZES6_9GAMM</name>
<dbReference type="InterPro" id="IPR052163">
    <property type="entry name" value="DGC-Regulatory_Protein"/>
</dbReference>
<feature type="coiled-coil region" evidence="2">
    <location>
        <begin position="130"/>
        <end position="171"/>
    </location>
</feature>
<accession>A0A917ZES6</accession>
<evidence type="ECO:0000313" key="5">
    <source>
        <dbReference type="EMBL" id="GGO81496.1"/>
    </source>
</evidence>
<dbReference type="InterPro" id="IPR000700">
    <property type="entry name" value="PAS-assoc_C"/>
</dbReference>
<dbReference type="RefSeq" id="WP_188860505.1">
    <property type="nucleotide sequence ID" value="NZ_BMLT01000004.1"/>
</dbReference>
<dbReference type="FunFam" id="3.30.70.270:FF:000001">
    <property type="entry name" value="Diguanylate cyclase domain protein"/>
    <property type="match status" value="1"/>
</dbReference>
<comment type="caution">
    <text evidence="5">The sequence shown here is derived from an EMBL/GenBank/DDBJ whole genome shotgun (WGS) entry which is preliminary data.</text>
</comment>
<dbReference type="InterPro" id="IPR001610">
    <property type="entry name" value="PAC"/>
</dbReference>
<dbReference type="Pfam" id="PF08447">
    <property type="entry name" value="PAS_3"/>
    <property type="match status" value="1"/>
</dbReference>
<evidence type="ECO:0000256" key="2">
    <source>
        <dbReference type="SAM" id="Coils"/>
    </source>
</evidence>
<dbReference type="InterPro" id="IPR000160">
    <property type="entry name" value="GGDEF_dom"/>
</dbReference>
<dbReference type="AlphaFoldDB" id="A0A917ZES6"/>
<protein>
    <submittedName>
        <fullName evidence="5">Diguanylate cyclase</fullName>
    </submittedName>
</protein>
<dbReference type="EMBL" id="BMLT01000004">
    <property type="protein sequence ID" value="GGO81496.1"/>
    <property type="molecule type" value="Genomic_DNA"/>
</dbReference>
<dbReference type="CDD" id="cd01949">
    <property type="entry name" value="GGDEF"/>
    <property type="match status" value="1"/>
</dbReference>
<gene>
    <name evidence="5" type="ORF">GCM10011348_20670</name>
</gene>
<dbReference type="InterPro" id="IPR035965">
    <property type="entry name" value="PAS-like_dom_sf"/>
</dbReference>
<dbReference type="GO" id="GO:0003824">
    <property type="term" value="F:catalytic activity"/>
    <property type="evidence" value="ECO:0007669"/>
    <property type="project" value="UniProtKB-ARBA"/>
</dbReference>
<dbReference type="CDD" id="cd00130">
    <property type="entry name" value="PAS"/>
    <property type="match status" value="1"/>
</dbReference>
<dbReference type="Proteomes" id="UP000599578">
    <property type="component" value="Unassembled WGS sequence"/>
</dbReference>
<dbReference type="SUPFAM" id="SSF55785">
    <property type="entry name" value="PYP-like sensor domain (PAS domain)"/>
    <property type="match status" value="1"/>
</dbReference>
<dbReference type="NCBIfam" id="TIGR00254">
    <property type="entry name" value="GGDEF"/>
    <property type="match status" value="1"/>
</dbReference>
<dbReference type="PROSITE" id="PS50887">
    <property type="entry name" value="GGDEF"/>
    <property type="match status" value="1"/>
</dbReference>
<dbReference type="PANTHER" id="PTHR46663:SF4">
    <property type="entry name" value="DIGUANYLATE CYCLASE DGCT-RELATED"/>
    <property type="match status" value="1"/>
</dbReference>
<dbReference type="InterPro" id="IPR043128">
    <property type="entry name" value="Rev_trsase/Diguanyl_cyclase"/>
</dbReference>
<comment type="cofactor">
    <cofactor evidence="1">
        <name>Mg(2+)</name>
        <dbReference type="ChEBI" id="CHEBI:18420"/>
    </cofactor>
</comment>
<feature type="domain" description="PAC" evidence="3">
    <location>
        <begin position="89"/>
        <end position="142"/>
    </location>
</feature>
<sequence>MHSTYCHSSAEAADFTLNQLLDLISEGSWDWDGHTGKVRRSPGWYRMLGYQPGAFREDVFTWENLIHPDDYSAVMQHIDAFIKGERPDYRIEYRCRRATGDFIWILDRARIVEHDPDGRAARIIGVHLDIQREKQLQQELEQKVQLLQRGKVRLEQLVNEKTLELESRNEELHRRIAEIEYYSNTDTLTGIANRKRFEEALTNEISRARRYQHALSLVMFDLDFFKQINDSRGHSAGDRVLREMAGLVRANLRDIDIFARWGGEEFTLVLPDLELENAFRVAEKLRQLIQDATFGDGIKITASFGVTEFDEDEIDEILRRADIALYQAKQRGRNRVEQKTKSGLAVQS</sequence>
<proteinExistence type="predicted"/>
<dbReference type="PANTHER" id="PTHR46663">
    <property type="entry name" value="DIGUANYLATE CYCLASE DGCT-RELATED"/>
    <property type="match status" value="1"/>
</dbReference>
<feature type="domain" description="GGDEF" evidence="4">
    <location>
        <begin position="213"/>
        <end position="341"/>
    </location>
</feature>
<dbReference type="NCBIfam" id="TIGR00229">
    <property type="entry name" value="sensory_box"/>
    <property type="match status" value="1"/>
</dbReference>
<evidence type="ECO:0000259" key="3">
    <source>
        <dbReference type="PROSITE" id="PS50113"/>
    </source>
</evidence>
<reference evidence="5 6" key="1">
    <citation type="journal article" date="2014" name="Int. J. Syst. Evol. Microbiol.">
        <title>Complete genome sequence of Corynebacterium casei LMG S-19264T (=DSM 44701T), isolated from a smear-ripened cheese.</title>
        <authorList>
            <consortium name="US DOE Joint Genome Institute (JGI-PGF)"/>
            <person name="Walter F."/>
            <person name="Albersmeier A."/>
            <person name="Kalinowski J."/>
            <person name="Ruckert C."/>
        </authorList>
    </citation>
    <scope>NUCLEOTIDE SEQUENCE [LARGE SCALE GENOMIC DNA]</scope>
    <source>
        <strain evidence="5 6">CGMCC 1.7286</strain>
    </source>
</reference>
<dbReference type="Gene3D" id="3.30.450.20">
    <property type="entry name" value="PAS domain"/>
    <property type="match status" value="1"/>
</dbReference>
<dbReference type="Gene3D" id="3.30.70.270">
    <property type="match status" value="1"/>
</dbReference>
<keyword evidence="6" id="KW-1185">Reference proteome</keyword>
<dbReference type="SUPFAM" id="SSF55073">
    <property type="entry name" value="Nucleotide cyclase"/>
    <property type="match status" value="1"/>
</dbReference>
<evidence type="ECO:0000259" key="4">
    <source>
        <dbReference type="PROSITE" id="PS50887"/>
    </source>
</evidence>
<evidence type="ECO:0000313" key="6">
    <source>
        <dbReference type="Proteomes" id="UP000599578"/>
    </source>
</evidence>
<dbReference type="SMART" id="SM00267">
    <property type="entry name" value="GGDEF"/>
    <property type="match status" value="1"/>
</dbReference>
<dbReference type="InterPro" id="IPR029787">
    <property type="entry name" value="Nucleotide_cyclase"/>
</dbReference>
<evidence type="ECO:0000256" key="1">
    <source>
        <dbReference type="ARBA" id="ARBA00001946"/>
    </source>
</evidence>
<dbReference type="Pfam" id="PF00990">
    <property type="entry name" value="GGDEF"/>
    <property type="match status" value="1"/>
</dbReference>